<protein>
    <submittedName>
        <fullName evidence="16">Outer membrane receptor protein involved in Fe transport</fullName>
    </submittedName>
</protein>
<dbReference type="Gene3D" id="2.40.170.20">
    <property type="entry name" value="TonB-dependent receptor, beta-barrel domain"/>
    <property type="match status" value="1"/>
</dbReference>
<dbReference type="Pfam" id="PF07715">
    <property type="entry name" value="Plug"/>
    <property type="match status" value="1"/>
</dbReference>
<keyword evidence="5 11" id="KW-0812">Transmembrane</keyword>
<evidence type="ECO:0000259" key="15">
    <source>
        <dbReference type="Pfam" id="PF07715"/>
    </source>
</evidence>
<evidence type="ECO:0000256" key="2">
    <source>
        <dbReference type="ARBA" id="ARBA00022448"/>
    </source>
</evidence>
<dbReference type="PANTHER" id="PTHR32552:SF81">
    <property type="entry name" value="TONB-DEPENDENT OUTER MEMBRANE RECEPTOR"/>
    <property type="match status" value="1"/>
</dbReference>
<keyword evidence="10 11" id="KW-0998">Cell outer membrane</keyword>
<dbReference type="InterPro" id="IPR012910">
    <property type="entry name" value="Plug_dom"/>
</dbReference>
<keyword evidence="6" id="KW-0408">Iron</keyword>
<dbReference type="PROSITE" id="PS52016">
    <property type="entry name" value="TONB_DEPENDENT_REC_3"/>
    <property type="match status" value="1"/>
</dbReference>
<keyword evidence="13" id="KW-0732">Signal</keyword>
<keyword evidence="8 12" id="KW-0798">TonB box</keyword>
<gene>
    <name evidence="16" type="ORF">FHR21_003607</name>
</gene>
<evidence type="ECO:0000256" key="10">
    <source>
        <dbReference type="ARBA" id="ARBA00023237"/>
    </source>
</evidence>
<dbReference type="EMBL" id="JACIJH010000016">
    <property type="protein sequence ID" value="MBB5708228.1"/>
    <property type="molecule type" value="Genomic_DNA"/>
</dbReference>
<evidence type="ECO:0000256" key="5">
    <source>
        <dbReference type="ARBA" id="ARBA00022692"/>
    </source>
</evidence>
<dbReference type="AlphaFoldDB" id="A0A7W9B8N0"/>
<keyword evidence="7" id="KW-0406">Ion transport</keyword>
<dbReference type="InterPro" id="IPR036942">
    <property type="entry name" value="Beta-barrel_TonB_sf"/>
</dbReference>
<evidence type="ECO:0000256" key="1">
    <source>
        <dbReference type="ARBA" id="ARBA00004571"/>
    </source>
</evidence>
<feature type="domain" description="TonB-dependent receptor plug" evidence="15">
    <location>
        <begin position="55"/>
        <end position="160"/>
    </location>
</feature>
<keyword evidence="16" id="KW-0675">Receptor</keyword>
<evidence type="ECO:0000256" key="3">
    <source>
        <dbReference type="ARBA" id="ARBA00022452"/>
    </source>
</evidence>
<keyword evidence="17" id="KW-1185">Reference proteome</keyword>
<keyword evidence="2 11" id="KW-0813">Transport</keyword>
<evidence type="ECO:0000256" key="4">
    <source>
        <dbReference type="ARBA" id="ARBA00022496"/>
    </source>
</evidence>
<keyword evidence="9 11" id="KW-0472">Membrane</keyword>
<evidence type="ECO:0000256" key="13">
    <source>
        <dbReference type="SAM" id="SignalP"/>
    </source>
</evidence>
<comment type="caution">
    <text evidence="16">The sequence shown here is derived from an EMBL/GenBank/DDBJ whole genome shotgun (WGS) entry which is preliminary data.</text>
</comment>
<dbReference type="SUPFAM" id="SSF56935">
    <property type="entry name" value="Porins"/>
    <property type="match status" value="1"/>
</dbReference>
<evidence type="ECO:0000256" key="11">
    <source>
        <dbReference type="PROSITE-ProRule" id="PRU01360"/>
    </source>
</evidence>
<comment type="similarity">
    <text evidence="11 12">Belongs to the TonB-dependent receptor family.</text>
</comment>
<evidence type="ECO:0000313" key="16">
    <source>
        <dbReference type="EMBL" id="MBB5708228.1"/>
    </source>
</evidence>
<evidence type="ECO:0000256" key="7">
    <source>
        <dbReference type="ARBA" id="ARBA00023065"/>
    </source>
</evidence>
<dbReference type="Pfam" id="PF00593">
    <property type="entry name" value="TonB_dep_Rec_b-barrel"/>
    <property type="match status" value="1"/>
</dbReference>
<dbReference type="PANTHER" id="PTHR32552">
    <property type="entry name" value="FERRICHROME IRON RECEPTOR-RELATED"/>
    <property type="match status" value="1"/>
</dbReference>
<dbReference type="Proteomes" id="UP000537161">
    <property type="component" value="Unassembled WGS sequence"/>
</dbReference>
<keyword evidence="3 11" id="KW-1134">Transmembrane beta strand</keyword>
<dbReference type="RefSeq" id="WP_184100783.1">
    <property type="nucleotide sequence ID" value="NZ_JACIJH010000016.1"/>
</dbReference>
<accession>A0A7W9B8N0</accession>
<dbReference type="InterPro" id="IPR039426">
    <property type="entry name" value="TonB-dep_rcpt-like"/>
</dbReference>
<name>A0A7W9B8N0_9SPHN</name>
<keyword evidence="4" id="KW-0410">Iron transport</keyword>
<reference evidence="16 17" key="1">
    <citation type="submission" date="2020-08" db="EMBL/GenBank/DDBJ databases">
        <title>Genomic Encyclopedia of Type Strains, Phase IV (KMG-IV): sequencing the most valuable type-strain genomes for metagenomic binning, comparative biology and taxonomic classification.</title>
        <authorList>
            <person name="Goeker M."/>
        </authorList>
    </citation>
    <scope>NUCLEOTIDE SEQUENCE [LARGE SCALE GENOMIC DNA]</scope>
    <source>
        <strain evidence="16 17">DSM 27163</strain>
    </source>
</reference>
<evidence type="ECO:0000313" key="17">
    <source>
        <dbReference type="Proteomes" id="UP000537161"/>
    </source>
</evidence>
<dbReference type="CDD" id="cd01347">
    <property type="entry name" value="ligand_gated_channel"/>
    <property type="match status" value="1"/>
</dbReference>
<evidence type="ECO:0000256" key="8">
    <source>
        <dbReference type="ARBA" id="ARBA00023077"/>
    </source>
</evidence>
<evidence type="ECO:0000256" key="6">
    <source>
        <dbReference type="ARBA" id="ARBA00023004"/>
    </source>
</evidence>
<feature type="signal peptide" evidence="13">
    <location>
        <begin position="1"/>
        <end position="29"/>
    </location>
</feature>
<feature type="domain" description="TonB-dependent receptor-like beta-barrel" evidence="14">
    <location>
        <begin position="300"/>
        <end position="764"/>
    </location>
</feature>
<evidence type="ECO:0000259" key="14">
    <source>
        <dbReference type="Pfam" id="PF00593"/>
    </source>
</evidence>
<comment type="subcellular location">
    <subcellularLocation>
        <location evidence="1 11">Cell outer membrane</location>
        <topology evidence="1 11">Multi-pass membrane protein</topology>
    </subcellularLocation>
</comment>
<dbReference type="GO" id="GO:0009279">
    <property type="term" value="C:cell outer membrane"/>
    <property type="evidence" value="ECO:0007669"/>
    <property type="project" value="UniProtKB-SubCell"/>
</dbReference>
<dbReference type="InterPro" id="IPR000531">
    <property type="entry name" value="Beta-barrel_TonB"/>
</dbReference>
<evidence type="ECO:0000256" key="9">
    <source>
        <dbReference type="ARBA" id="ARBA00023136"/>
    </source>
</evidence>
<sequence>MSKKRCYLSASAFAALAAASVAMPSTAFAQASDQPGAGTENAEIIVTAQRREQSLQDVPISIAVASGETLRESQVSDLSDLGNRISGVKINSAGASDSLNIRGIGSGFNMGFEQAVGIFVDGVYVARSQVIRGGFLDLERIEVLKGPQSTYFGSNTIAGALSIVTKKPSQNFEGYVSALYSPSDDEYDVQAAVGGPLADGLSMRGAFRLFGMGGYIKNLRLDNRGPNNSDIQARLALRYETPGALDVNLRIDYAKYDDKHTELQEIVNCPPAPGYGAGPNFDQPAGTCAGILVPGDQDNKLNYVTASGDASFELEAINGALDIAVPIGGHTLTSTTGYYYHDLFRTTVSGASFALPAFNLPVGLPLSQPEKFRSFSQELRFESDKGGLVEYMLGLYYDNSNMKGAINTGFYFSDFGALANARAMATGAAVIPTATPVAQEVYGDQDQSNRSIFAAATVNLSDAFRVNLGARYSSIRKEAHRTTRAGRGDAIGQVADEFSPEQFNTWATTVGRVAGDYRNTKRTDEKFMPSVNIQYDVTPDVMLYASFATGFKAGGWSIGQNLDEFDPETVKSYEAGIKASWLDRRLTTNITIFNSDYDDLQESTTIIDANGINQSVIANVGKARARGVDLEIGVRPFTDFSLSANIGYLDAKYLDYANAPCPILPTDPALVARIAPICPVPNLGGGRKAYAPKWSGSVSANYSTDLSSDLKLKLGSWLYFSSRYFQQANVDLLTSQPGYAKLDLRASIGSIDDRWEFGIVAKNVTDKATGNYRAAMTGSNAVAVRVDRSRSIAFQLSTRF</sequence>
<feature type="chain" id="PRO_5031273010" evidence="13">
    <location>
        <begin position="30"/>
        <end position="800"/>
    </location>
</feature>
<dbReference type="GO" id="GO:0006826">
    <property type="term" value="P:iron ion transport"/>
    <property type="evidence" value="ECO:0007669"/>
    <property type="project" value="UniProtKB-KW"/>
</dbReference>
<proteinExistence type="inferred from homology"/>
<organism evidence="16 17">
    <name type="scientific">Sphingopyxis panaciterrulae</name>
    <dbReference type="NCBI Taxonomy" id="462372"/>
    <lineage>
        <taxon>Bacteria</taxon>
        <taxon>Pseudomonadati</taxon>
        <taxon>Pseudomonadota</taxon>
        <taxon>Alphaproteobacteria</taxon>
        <taxon>Sphingomonadales</taxon>
        <taxon>Sphingomonadaceae</taxon>
        <taxon>Sphingopyxis</taxon>
    </lineage>
</organism>
<evidence type="ECO:0000256" key="12">
    <source>
        <dbReference type="RuleBase" id="RU003357"/>
    </source>
</evidence>